<reference evidence="10" key="1">
    <citation type="journal article" date="2019" name="Int. J. Syst. Evol. Microbiol.">
        <title>The Global Catalogue of Microorganisms (GCM) 10K type strain sequencing project: providing services to taxonomists for standard genome sequencing and annotation.</title>
        <authorList>
            <consortium name="The Broad Institute Genomics Platform"/>
            <consortium name="The Broad Institute Genome Sequencing Center for Infectious Disease"/>
            <person name="Wu L."/>
            <person name="Ma J."/>
        </authorList>
    </citation>
    <scope>NUCLEOTIDE SEQUENCE [LARGE SCALE GENOMIC DNA]</scope>
    <source>
        <strain evidence="10">JCM 17858</strain>
    </source>
</reference>
<evidence type="ECO:0000313" key="10">
    <source>
        <dbReference type="Proteomes" id="UP001500394"/>
    </source>
</evidence>
<keyword evidence="10" id="KW-1185">Reference proteome</keyword>
<gene>
    <name evidence="9" type="ORF">GCM10023173_23960</name>
</gene>
<dbReference type="InterPro" id="IPR024079">
    <property type="entry name" value="MetalloPept_cat_dom_sf"/>
</dbReference>
<evidence type="ECO:0000256" key="3">
    <source>
        <dbReference type="ARBA" id="ARBA00022723"/>
    </source>
</evidence>
<keyword evidence="5 7" id="KW-0862">Zinc</keyword>
<evidence type="ECO:0000256" key="5">
    <source>
        <dbReference type="ARBA" id="ARBA00022833"/>
    </source>
</evidence>
<keyword evidence="6 7" id="KW-0482">Metalloprotease</keyword>
<keyword evidence="2 7" id="KW-0645">Protease</keyword>
<dbReference type="PANTHER" id="PTHR43660:SF1">
    <property type="entry name" value="DIPEPTIDYL CARBOXYPEPTIDASE"/>
    <property type="match status" value="1"/>
</dbReference>
<evidence type="ECO:0000256" key="2">
    <source>
        <dbReference type="ARBA" id="ARBA00022670"/>
    </source>
</evidence>
<protein>
    <submittedName>
        <fullName evidence="9">M3 family metallopeptidase</fullName>
    </submittedName>
</protein>
<dbReference type="Gene3D" id="1.10.1370.40">
    <property type="match status" value="1"/>
</dbReference>
<dbReference type="EMBL" id="BAABGR010000035">
    <property type="protein sequence ID" value="GAA4520068.1"/>
    <property type="molecule type" value="Genomic_DNA"/>
</dbReference>
<organism evidence="9 10">
    <name type="scientific">Sphingobacterium thermophilum</name>
    <dbReference type="NCBI Taxonomy" id="768534"/>
    <lineage>
        <taxon>Bacteria</taxon>
        <taxon>Pseudomonadati</taxon>
        <taxon>Bacteroidota</taxon>
        <taxon>Sphingobacteriia</taxon>
        <taxon>Sphingobacteriales</taxon>
        <taxon>Sphingobacteriaceae</taxon>
        <taxon>Sphingobacterium</taxon>
    </lineage>
</organism>
<dbReference type="Gene3D" id="3.40.390.10">
    <property type="entry name" value="Collagenase (Catalytic Domain)"/>
    <property type="match status" value="1"/>
</dbReference>
<evidence type="ECO:0000313" key="9">
    <source>
        <dbReference type="EMBL" id="GAA4520068.1"/>
    </source>
</evidence>
<comment type="cofactor">
    <cofactor evidence="7">
        <name>Zn(2+)</name>
        <dbReference type="ChEBI" id="CHEBI:29105"/>
    </cofactor>
    <text evidence="7">Binds 1 zinc ion.</text>
</comment>
<keyword evidence="4 7" id="KW-0378">Hydrolase</keyword>
<evidence type="ECO:0000256" key="1">
    <source>
        <dbReference type="ARBA" id="ARBA00006040"/>
    </source>
</evidence>
<dbReference type="SUPFAM" id="SSF55486">
    <property type="entry name" value="Metalloproteases ('zincins'), catalytic domain"/>
    <property type="match status" value="1"/>
</dbReference>
<name>A0ABP8R763_9SPHI</name>
<accession>A0ABP8R763</accession>
<feature type="domain" description="Peptidase M3A/M3B catalytic" evidence="8">
    <location>
        <begin position="263"/>
        <end position="709"/>
    </location>
</feature>
<dbReference type="Gene3D" id="1.10.1370.10">
    <property type="entry name" value="Neurolysin, domain 3"/>
    <property type="match status" value="1"/>
</dbReference>
<sequence length="713" mass="80344">MKSLVNKKIEMNKKSFIPFMVMAAMFVGCNTENKIQTDNPLLLEYETPFNVPPFDKIKDEHFKPAFEEALKRHNLEIDSITNNKEEPTFENTIVALENAGSLLNNVSTIFYNLNSANTNDSLQAIAQEMAPKLSAHSDEINLNAKLFQRVKFVYDNQNKFALDSEDKKLLEETYKGFVRSGANLSDADKEKLKKINAEISVLTTKFGQNLLAETNAYELVIDKEEDLAGLPEAVKAAAAETAKAKGKEGKWVFTLSNPSVMPFLQYADNRELRKQIWNAYQKRGNNGNDNDNKDVLLKIANLRLEKAKLLGYESHAAYVLEEAMAGNPNNVYNLLNKLWTPAINKAKAEAADIQKEIEAAKDTFKVAPYDWRYYAEKIRVKRYALNEEEIKPYFSLASVREGAFETATKLYGITFVALNNVPTYHEEVEVYEVKDKDGSHLGLLYADFFPRESKRGGAWMTSYRSQYMKEGKRVAPVISIVCNFTKPVGDQPALLTFDEATTLFHEFGHALHGLMSNVKYRSLAGTSVSRDFVELPSQIMENWAADPEVLKTYAKHYKTGEAIPDSLIAKMEKAGTFDQGFATTEYLAASLLDMAYHAIKTPITGDVNTFEKAAMDKIGLIDAIIPRYRSTYFQHIFSGGYSAGYYAYIWAEVLDSDAYAAFKEKGLFDEVTAASFRKNILEKGGTVNPAELYRAFRGKDPDPIHLMKKRGLN</sequence>
<evidence type="ECO:0000256" key="7">
    <source>
        <dbReference type="RuleBase" id="RU003435"/>
    </source>
</evidence>
<dbReference type="PROSITE" id="PS51257">
    <property type="entry name" value="PROKAR_LIPOPROTEIN"/>
    <property type="match status" value="1"/>
</dbReference>
<dbReference type="InterPro" id="IPR045090">
    <property type="entry name" value="Pept_M3A_M3B"/>
</dbReference>
<evidence type="ECO:0000256" key="6">
    <source>
        <dbReference type="ARBA" id="ARBA00023049"/>
    </source>
</evidence>
<dbReference type="CDD" id="cd06456">
    <property type="entry name" value="M3A_DCP"/>
    <property type="match status" value="1"/>
</dbReference>
<dbReference type="InterPro" id="IPR034005">
    <property type="entry name" value="M3A_DCP"/>
</dbReference>
<evidence type="ECO:0000259" key="8">
    <source>
        <dbReference type="Pfam" id="PF01432"/>
    </source>
</evidence>
<evidence type="ECO:0000256" key="4">
    <source>
        <dbReference type="ARBA" id="ARBA00022801"/>
    </source>
</evidence>
<dbReference type="InterPro" id="IPR001567">
    <property type="entry name" value="Pept_M3A_M3B_dom"/>
</dbReference>
<keyword evidence="3 7" id="KW-0479">Metal-binding</keyword>
<dbReference type="InterPro" id="IPR024077">
    <property type="entry name" value="Neurolysin/TOP_dom2"/>
</dbReference>
<comment type="similarity">
    <text evidence="1 7">Belongs to the peptidase M3 family.</text>
</comment>
<dbReference type="PANTHER" id="PTHR43660">
    <property type="entry name" value="DIPEPTIDYL CARBOXYPEPTIDASE"/>
    <property type="match status" value="1"/>
</dbReference>
<proteinExistence type="inferred from homology"/>
<dbReference type="Proteomes" id="UP001500394">
    <property type="component" value="Unassembled WGS sequence"/>
</dbReference>
<comment type="caution">
    <text evidence="9">The sequence shown here is derived from an EMBL/GenBank/DDBJ whole genome shotgun (WGS) entry which is preliminary data.</text>
</comment>
<dbReference type="Pfam" id="PF01432">
    <property type="entry name" value="Peptidase_M3"/>
    <property type="match status" value="1"/>
</dbReference>